<dbReference type="PANTHER" id="PTHR33308">
    <property type="entry name" value="PEPTIDOGLYCAN HYDROLASE FLGJ"/>
    <property type="match status" value="1"/>
</dbReference>
<dbReference type="GO" id="GO:0006508">
    <property type="term" value="P:proteolysis"/>
    <property type="evidence" value="ECO:0007669"/>
    <property type="project" value="UniProtKB-KW"/>
</dbReference>
<dbReference type="Proteomes" id="UP000260005">
    <property type="component" value="Segment"/>
</dbReference>
<dbReference type="Gene3D" id="3.90.1720.10">
    <property type="entry name" value="endopeptidase domain like (from Nostoc punctiforme)"/>
    <property type="match status" value="1"/>
</dbReference>
<dbReference type="GO" id="GO:0004040">
    <property type="term" value="F:amidase activity"/>
    <property type="evidence" value="ECO:0007669"/>
    <property type="project" value="InterPro"/>
</dbReference>
<dbReference type="Pfam" id="PF00877">
    <property type="entry name" value="NLPC_P60"/>
    <property type="match status" value="1"/>
</dbReference>
<dbReference type="EMBL" id="MF001358">
    <property type="protein sequence ID" value="ASZ76815.1"/>
    <property type="molecule type" value="Genomic_DNA"/>
</dbReference>
<dbReference type="InterPro" id="IPR002901">
    <property type="entry name" value="MGlyc_endo_b_GlcNAc-like_dom"/>
</dbReference>
<evidence type="ECO:0000313" key="6">
    <source>
        <dbReference type="EMBL" id="ASZ76815.1"/>
    </source>
</evidence>
<feature type="domain" description="NlpC/P60" evidence="5">
    <location>
        <begin position="370"/>
        <end position="502"/>
    </location>
</feature>
<dbReference type="GO" id="GO:0001897">
    <property type="term" value="P:symbiont-mediated cytolysis of host cell"/>
    <property type="evidence" value="ECO:0007669"/>
    <property type="project" value="UniProtKB-ARBA"/>
</dbReference>
<sequence length="813" mass="87658">MAFTDDFLKKIKGGAYASWKNYKVLPSVVAAQAALESNWGRSALATQGKNLFGVKGSYKGQSIVFPTLEWTGSGYVTINDAFAKYPSWDVSILEHGKLIGEATNYRAAIGKTDPLAQITAIWNGGFATDPSYPSKVMSVINANNLRAWDLDAFSGGDGGGFSGDIDGGNGYKNFSENLIKKNGTTRPGFKLEAMQAIVLHDIQSGSNLGGIRNTLNSGNGGQKMGYHVIVSENDAQLVVPFTEGVYHAERGKSLVAGMSNPNKKTISIGVVTKRSLSNFSTNLNIKLALVIAEICRAYKIPATAVLPAWQVDGVNEPVSWYNNPFLYTAFVGMVSDAIKKGEDVITNPDYDSGGTSGGGTGADGLIPNGEGTIKNIIKEANDLLGSMTYSWTRPAQIRKGGFGDCSSFCQYLYQKHAKVDIGSYTDAQWFGNWGKKVNVKDARAGDLIFFAGTYATNMTTTHIGIVVGGGKMIDFGSTPGPKLNNYNDSYWGPKIYGVKRIFSDADYNQSQSAGEKPSKPTIDPKGTYVVNVKKPVVATNADVGGVSQRRLSSNEVYRVQEIGKTSLQLASNELWVPKSSGAITVSRLSTPSSPIGAISTKLPTKVYSAPTYVAEPAIEKGTPRILPEKTSMNIYAVENGFAQVDLEKNHWAVANSTYATLNIDLSEEFVEDINFEQGIPTSTTVRGRYEPEDFITVENSLPIKNGLAVVAHPDLLDIGSVINIEIPSATKYNRKAVVVSNKLNDSDGNVLELIFTNQGDQYNFGGRTGIITLLEVLDNDVDITKFMNNPEDYEQTKAILPKTPEGGMLGEPK</sequence>
<dbReference type="GO" id="GO:0008745">
    <property type="term" value="F:N-acetylmuramoyl-L-alanine amidase activity"/>
    <property type="evidence" value="ECO:0007669"/>
    <property type="project" value="InterPro"/>
</dbReference>
<accession>A0A249XXW5</accession>
<keyword evidence="3" id="KW-0378">Hydrolase</keyword>
<keyword evidence="4" id="KW-0788">Thiol protease</keyword>
<evidence type="ECO:0000256" key="4">
    <source>
        <dbReference type="ARBA" id="ARBA00022807"/>
    </source>
</evidence>
<dbReference type="SUPFAM" id="SSF54001">
    <property type="entry name" value="Cysteine proteinases"/>
    <property type="match status" value="1"/>
</dbReference>
<evidence type="ECO:0000256" key="2">
    <source>
        <dbReference type="ARBA" id="ARBA00022670"/>
    </source>
</evidence>
<reference evidence="6 7" key="1">
    <citation type="submission" date="2017-04" db="EMBL/GenBank/DDBJ databases">
        <title>Complete Genome Sequence of Lytic Bacteriophage EF1 Infecting Enterococcus faecalis Isolates.</title>
        <authorList>
            <person name="Kim D."/>
            <person name="Kim Y.J."/>
            <person name="Han B.K."/>
            <person name="Kim H."/>
        </authorList>
    </citation>
    <scope>NUCLEOTIDE SEQUENCE [LARGE SCALE GENOMIC DNA]</scope>
</reference>
<dbReference type="InterPro" id="IPR051056">
    <property type="entry name" value="Glycosyl_Hydrolase_73"/>
</dbReference>
<dbReference type="InterPro" id="IPR000064">
    <property type="entry name" value="NLP_P60_dom"/>
</dbReference>
<dbReference type="SMART" id="SM00047">
    <property type="entry name" value="LYZ2"/>
    <property type="match status" value="1"/>
</dbReference>
<dbReference type="SUPFAM" id="SSF55846">
    <property type="entry name" value="N-acetylmuramoyl-L-alanine amidase-like"/>
    <property type="match status" value="1"/>
</dbReference>
<comment type="similarity">
    <text evidence="1">Belongs to the peptidase C40 family.</text>
</comment>
<evidence type="ECO:0000313" key="7">
    <source>
        <dbReference type="Proteomes" id="UP000260005"/>
    </source>
</evidence>
<proteinExistence type="inferred from homology"/>
<name>A0A249XXW5_9CAUD</name>
<dbReference type="GO" id="GO:0008234">
    <property type="term" value="F:cysteine-type peptidase activity"/>
    <property type="evidence" value="ECO:0007669"/>
    <property type="project" value="UniProtKB-KW"/>
</dbReference>
<keyword evidence="2" id="KW-0645">Protease</keyword>
<dbReference type="Gene3D" id="4.10.80.30">
    <property type="entry name" value="DNA polymerase, domain 6"/>
    <property type="match status" value="1"/>
</dbReference>
<evidence type="ECO:0000256" key="1">
    <source>
        <dbReference type="ARBA" id="ARBA00007074"/>
    </source>
</evidence>
<dbReference type="PANTHER" id="PTHR33308:SF9">
    <property type="entry name" value="PEPTIDOGLYCAN HYDROLASE FLGJ"/>
    <property type="match status" value="1"/>
</dbReference>
<evidence type="ECO:0000256" key="3">
    <source>
        <dbReference type="ARBA" id="ARBA00022801"/>
    </source>
</evidence>
<dbReference type="InterPro" id="IPR038765">
    <property type="entry name" value="Papain-like_cys_pep_sf"/>
</dbReference>
<dbReference type="GO" id="GO:0009253">
    <property type="term" value="P:peptidoglycan catabolic process"/>
    <property type="evidence" value="ECO:0007669"/>
    <property type="project" value="InterPro"/>
</dbReference>
<dbReference type="Gene3D" id="1.10.530.10">
    <property type="match status" value="1"/>
</dbReference>
<evidence type="ECO:0000259" key="5">
    <source>
        <dbReference type="PROSITE" id="PS51935"/>
    </source>
</evidence>
<organism evidence="6 7">
    <name type="scientific">Enterococcus phage EF1</name>
    <dbReference type="NCBI Taxonomy" id="2025813"/>
    <lineage>
        <taxon>Viruses</taxon>
        <taxon>Duplodnaviria</taxon>
        <taxon>Heunggongvirae</taxon>
        <taxon>Uroviricota</taxon>
        <taxon>Caudoviricetes</taxon>
    </lineage>
</organism>
<dbReference type="Pfam" id="PF01832">
    <property type="entry name" value="Glucosaminidase"/>
    <property type="match status" value="1"/>
</dbReference>
<dbReference type="Gene3D" id="3.40.80.10">
    <property type="entry name" value="Peptidoglycan recognition protein-like"/>
    <property type="match status" value="1"/>
</dbReference>
<protein>
    <recommendedName>
        <fullName evidence="5">NlpC/P60 domain-containing protein</fullName>
    </recommendedName>
</protein>
<keyword evidence="7" id="KW-1185">Reference proteome</keyword>
<dbReference type="InterPro" id="IPR036505">
    <property type="entry name" value="Amidase/PGRP_sf"/>
</dbReference>
<dbReference type="PROSITE" id="PS51935">
    <property type="entry name" value="NLPC_P60"/>
    <property type="match status" value="1"/>
</dbReference>